<dbReference type="SUPFAM" id="SSF53720">
    <property type="entry name" value="ALDH-like"/>
    <property type="match status" value="1"/>
</dbReference>
<evidence type="ECO:0000256" key="1">
    <source>
        <dbReference type="ARBA" id="ARBA00005176"/>
    </source>
</evidence>
<protein>
    <recommendedName>
        <fullName evidence="8">Succinate-semialdehyde dehydrogenase</fullName>
        <ecNumber evidence="8">1.2.1.16</ecNumber>
    </recommendedName>
</protein>
<gene>
    <name evidence="10" type="ORF">NADFUDRAFT_47537</name>
</gene>
<evidence type="ECO:0000256" key="7">
    <source>
        <dbReference type="RuleBase" id="RU003345"/>
    </source>
</evidence>
<dbReference type="FunFam" id="3.40.605.10:FF:000005">
    <property type="entry name" value="Succinate-semialdehyde dehydrogenase I"/>
    <property type="match status" value="1"/>
</dbReference>
<sequence>MSASYTPASVISGLSNPGLFRQDAYINGQWVKGSSGKTFEVRDPATDKLIGTSAELDIKQVKQAIDDASAAFKEFKKTTPRYRANLLRKMYELMHENKEDLAKLVTLENGKTSTEATNEVVYAASFYEWFSEEAPRIYGDTIPSVDPTKRIHTIKQPIGVCGIITPWNFPAAMITRKVGAAIAAGCTVVIKPGAETPYSALALAELAEKAGVPKGVINIVTAEESIEIGKEFCSNPIVKKISFTGSTRVGKILMQQSSSTLKKLSFELGGNAPFIVFEDADIDEAVKGAIASKFRGTGQTCVCVNRIYAHSSIHDEFAKKLADEVSKFKIGAGFEKDTTHGPMITDRAVAKVHEHVTDALEKGGKLMVGGKPATELGPNFYHPTVISNVNSSMRVVSEETFGPLAAIVPFDTEEQVIESANSTEVGLAAYFYTKDYGRVSRVSEALESGMVGVNVSGLGEASFPFGGVKESGFGREGSKYGLDDYLVIKGVVVGY</sequence>
<dbReference type="Proteomes" id="UP000095009">
    <property type="component" value="Unassembled WGS sequence"/>
</dbReference>
<dbReference type="STRING" id="857566.A0A1E3PG13"/>
<dbReference type="EMBL" id="KV454412">
    <property type="protein sequence ID" value="ODQ64308.1"/>
    <property type="molecule type" value="Genomic_DNA"/>
</dbReference>
<dbReference type="Gene3D" id="3.40.309.10">
    <property type="entry name" value="Aldehyde Dehydrogenase, Chain A, domain 2"/>
    <property type="match status" value="1"/>
</dbReference>
<dbReference type="InterPro" id="IPR010102">
    <property type="entry name" value="Succ_semiAld_DH"/>
</dbReference>
<comment type="catalytic activity">
    <reaction evidence="4 8">
        <text>succinate semialdehyde + NADP(+) + H2O = succinate + NADPH + 2 H(+)</text>
        <dbReference type="Rhea" id="RHEA:13213"/>
        <dbReference type="ChEBI" id="CHEBI:15377"/>
        <dbReference type="ChEBI" id="CHEBI:15378"/>
        <dbReference type="ChEBI" id="CHEBI:30031"/>
        <dbReference type="ChEBI" id="CHEBI:57706"/>
        <dbReference type="ChEBI" id="CHEBI:57783"/>
        <dbReference type="ChEBI" id="CHEBI:58349"/>
        <dbReference type="EC" id="1.2.1.16"/>
    </reaction>
</comment>
<dbReference type="PROSITE" id="PS00687">
    <property type="entry name" value="ALDEHYDE_DEHYDR_GLU"/>
    <property type="match status" value="1"/>
</dbReference>
<comment type="pathway">
    <text evidence="1 8">Amino-acid degradation; 4-aminobutanoate degradation.</text>
</comment>
<dbReference type="Gene3D" id="3.40.605.10">
    <property type="entry name" value="Aldehyde Dehydrogenase, Chain A, domain 1"/>
    <property type="match status" value="1"/>
</dbReference>
<name>A0A1E3PG13_9ASCO</name>
<evidence type="ECO:0000313" key="11">
    <source>
        <dbReference type="Proteomes" id="UP000095009"/>
    </source>
</evidence>
<dbReference type="CDD" id="cd07103">
    <property type="entry name" value="ALDH_F5_SSADH_GabD"/>
    <property type="match status" value="1"/>
</dbReference>
<dbReference type="GO" id="GO:0036243">
    <property type="term" value="F:succinate-semialdehyde dehydrogenase (NADP+) activity"/>
    <property type="evidence" value="ECO:0007669"/>
    <property type="project" value="RHEA"/>
</dbReference>
<comment type="similarity">
    <text evidence="2 7">Belongs to the aldehyde dehydrogenase family.</text>
</comment>
<evidence type="ECO:0000259" key="9">
    <source>
        <dbReference type="Pfam" id="PF00171"/>
    </source>
</evidence>
<feature type="domain" description="Aldehyde dehydrogenase" evidence="9">
    <location>
        <begin position="30"/>
        <end position="490"/>
    </location>
</feature>
<proteinExistence type="inferred from homology"/>
<organism evidence="10 11">
    <name type="scientific">Nadsonia fulvescens var. elongata DSM 6958</name>
    <dbReference type="NCBI Taxonomy" id="857566"/>
    <lineage>
        <taxon>Eukaryota</taxon>
        <taxon>Fungi</taxon>
        <taxon>Dikarya</taxon>
        <taxon>Ascomycota</taxon>
        <taxon>Saccharomycotina</taxon>
        <taxon>Dipodascomycetes</taxon>
        <taxon>Dipodascales</taxon>
        <taxon>Dipodascales incertae sedis</taxon>
        <taxon>Nadsonia</taxon>
    </lineage>
</organism>
<dbReference type="InterPro" id="IPR050740">
    <property type="entry name" value="Aldehyde_DH_Superfamily"/>
</dbReference>
<dbReference type="Pfam" id="PF00171">
    <property type="entry name" value="Aldedh"/>
    <property type="match status" value="1"/>
</dbReference>
<evidence type="ECO:0000256" key="6">
    <source>
        <dbReference type="PROSITE-ProRule" id="PRU10007"/>
    </source>
</evidence>
<dbReference type="GO" id="GO:0005737">
    <property type="term" value="C:cytoplasm"/>
    <property type="evidence" value="ECO:0007669"/>
    <property type="project" value="TreeGrafter"/>
</dbReference>
<feature type="active site" evidence="6">
    <location>
        <position position="267"/>
    </location>
</feature>
<dbReference type="EC" id="1.2.1.16" evidence="8"/>
<dbReference type="InterPro" id="IPR016163">
    <property type="entry name" value="Ald_DH_C"/>
</dbReference>
<dbReference type="GO" id="GO:0009450">
    <property type="term" value="P:gamma-aminobutyric acid catabolic process"/>
    <property type="evidence" value="ECO:0007669"/>
    <property type="project" value="UniProtKB-UniPathway"/>
</dbReference>
<keyword evidence="11" id="KW-1185">Reference proteome</keyword>
<dbReference type="PANTHER" id="PTHR43353">
    <property type="entry name" value="SUCCINATE-SEMIALDEHYDE DEHYDROGENASE, MITOCHONDRIAL"/>
    <property type="match status" value="1"/>
</dbReference>
<dbReference type="FunFam" id="3.40.309.10:FF:000004">
    <property type="entry name" value="Succinate-semialdehyde dehydrogenase I"/>
    <property type="match status" value="1"/>
</dbReference>
<dbReference type="InterPro" id="IPR016161">
    <property type="entry name" value="Ald_DH/histidinol_DH"/>
</dbReference>
<evidence type="ECO:0000313" key="10">
    <source>
        <dbReference type="EMBL" id="ODQ64308.1"/>
    </source>
</evidence>
<dbReference type="InterPro" id="IPR016162">
    <property type="entry name" value="Ald_DH_N"/>
</dbReference>
<keyword evidence="3 7" id="KW-0560">Oxidoreductase</keyword>
<evidence type="ECO:0000256" key="8">
    <source>
        <dbReference type="RuleBase" id="RU365091"/>
    </source>
</evidence>
<dbReference type="InterPro" id="IPR015590">
    <property type="entry name" value="Aldehyde_DH_dom"/>
</dbReference>
<dbReference type="PANTHER" id="PTHR43353:SF5">
    <property type="entry name" value="SUCCINATE-SEMIALDEHYDE DEHYDROGENASE, MITOCHONDRIAL"/>
    <property type="match status" value="1"/>
</dbReference>
<dbReference type="UniPathway" id="UPA00733"/>
<evidence type="ECO:0000256" key="2">
    <source>
        <dbReference type="ARBA" id="ARBA00009986"/>
    </source>
</evidence>
<comment type="catalytic activity">
    <reaction evidence="5 8">
        <text>succinate semialdehyde + NAD(+) + H2O = succinate + NADH + 2 H(+)</text>
        <dbReference type="Rhea" id="RHEA:13217"/>
        <dbReference type="ChEBI" id="CHEBI:15377"/>
        <dbReference type="ChEBI" id="CHEBI:15378"/>
        <dbReference type="ChEBI" id="CHEBI:30031"/>
        <dbReference type="ChEBI" id="CHEBI:57540"/>
        <dbReference type="ChEBI" id="CHEBI:57706"/>
        <dbReference type="ChEBI" id="CHEBI:57945"/>
        <dbReference type="EC" id="1.2.1.16"/>
    </reaction>
</comment>
<evidence type="ECO:0000256" key="4">
    <source>
        <dbReference type="ARBA" id="ARBA00050387"/>
    </source>
</evidence>
<dbReference type="AlphaFoldDB" id="A0A1E3PG13"/>
<evidence type="ECO:0000256" key="5">
    <source>
        <dbReference type="ARBA" id="ARBA00052698"/>
    </source>
</evidence>
<accession>A0A1E3PG13</accession>
<dbReference type="InterPro" id="IPR029510">
    <property type="entry name" value="Ald_DH_CS_GLU"/>
</dbReference>
<evidence type="ECO:0000256" key="3">
    <source>
        <dbReference type="ARBA" id="ARBA00023002"/>
    </source>
</evidence>
<reference evidence="10 11" key="1">
    <citation type="journal article" date="2016" name="Proc. Natl. Acad. Sci. U.S.A.">
        <title>Comparative genomics of biotechnologically important yeasts.</title>
        <authorList>
            <person name="Riley R."/>
            <person name="Haridas S."/>
            <person name="Wolfe K.H."/>
            <person name="Lopes M.R."/>
            <person name="Hittinger C.T."/>
            <person name="Goeker M."/>
            <person name="Salamov A.A."/>
            <person name="Wisecaver J.H."/>
            <person name="Long T.M."/>
            <person name="Calvey C.H."/>
            <person name="Aerts A.L."/>
            <person name="Barry K.W."/>
            <person name="Choi C."/>
            <person name="Clum A."/>
            <person name="Coughlan A.Y."/>
            <person name="Deshpande S."/>
            <person name="Douglass A.P."/>
            <person name="Hanson S.J."/>
            <person name="Klenk H.-P."/>
            <person name="LaButti K.M."/>
            <person name="Lapidus A."/>
            <person name="Lindquist E.A."/>
            <person name="Lipzen A.M."/>
            <person name="Meier-Kolthoff J.P."/>
            <person name="Ohm R.A."/>
            <person name="Otillar R.P."/>
            <person name="Pangilinan J.L."/>
            <person name="Peng Y."/>
            <person name="Rokas A."/>
            <person name="Rosa C.A."/>
            <person name="Scheuner C."/>
            <person name="Sibirny A.A."/>
            <person name="Slot J.C."/>
            <person name="Stielow J.B."/>
            <person name="Sun H."/>
            <person name="Kurtzman C.P."/>
            <person name="Blackwell M."/>
            <person name="Grigoriev I.V."/>
            <person name="Jeffries T.W."/>
        </authorList>
    </citation>
    <scope>NUCLEOTIDE SEQUENCE [LARGE SCALE GENOMIC DNA]</scope>
    <source>
        <strain evidence="10 11">DSM 6958</strain>
    </source>
</reference>
<dbReference type="OrthoDB" id="310895at2759"/>
<dbReference type="NCBIfam" id="TIGR01780">
    <property type="entry name" value="SSADH"/>
    <property type="match status" value="1"/>
</dbReference>
<dbReference type="GO" id="GO:0004777">
    <property type="term" value="F:succinate-semialdehyde dehydrogenase (NAD+) activity"/>
    <property type="evidence" value="ECO:0007669"/>
    <property type="project" value="UniProtKB-UniRule"/>
</dbReference>